<dbReference type="AlphaFoldDB" id="A0AAD2AKM4"/>
<dbReference type="GO" id="GO:0005227">
    <property type="term" value="F:calcium-activated cation channel activity"/>
    <property type="evidence" value="ECO:0007669"/>
    <property type="project" value="InterPro"/>
</dbReference>
<keyword evidence="1" id="KW-1133">Transmembrane helix</keyword>
<sequence>MVFALLKIQPINERIYVFKWYMNGTRTNLSSGGVVGFNFLHWMPYALKMSEDEIISHAGLDSAAFLRIFILCLKIFGLIAIVALVVLILVNVSGGALDFGSPDLVFNIHDKLWISNICPKSYKTNPSSGGVMGFNFLHWMPHALKMSEDEIISHAGLDSAAFRRIFTHCLKIFGLIAIVALVVLILVNVSGVGLDFGGPDLVFNILDKLSISNICPKSYKFNVLSLRGGSRDVPALLQLVPPARS</sequence>
<dbReference type="Pfam" id="PF13967">
    <property type="entry name" value="RSN1_TM"/>
    <property type="match status" value="2"/>
</dbReference>
<evidence type="ECO:0000313" key="3">
    <source>
        <dbReference type="EMBL" id="CAI9786997.1"/>
    </source>
</evidence>
<name>A0AAD2AKM4_9LAMI</name>
<protein>
    <recommendedName>
        <fullName evidence="2">CSC1/OSCA1-like N-terminal transmembrane domain-containing protein</fullName>
    </recommendedName>
</protein>
<dbReference type="InterPro" id="IPR032880">
    <property type="entry name" value="CSC1/OSCA1-like_N"/>
</dbReference>
<keyword evidence="1" id="KW-0812">Transmembrane</keyword>
<feature type="transmembrane region" description="Helical" evidence="1">
    <location>
        <begin position="68"/>
        <end position="90"/>
    </location>
</feature>
<dbReference type="Proteomes" id="UP000834106">
    <property type="component" value="Chromosome 23"/>
</dbReference>
<feature type="domain" description="CSC1/OSCA1-like N-terminal transmembrane" evidence="2">
    <location>
        <begin position="134"/>
        <end position="221"/>
    </location>
</feature>
<feature type="domain" description="CSC1/OSCA1-like N-terminal transmembrane" evidence="2">
    <location>
        <begin position="2"/>
        <end position="121"/>
    </location>
</feature>
<accession>A0AAD2AKM4</accession>
<organism evidence="3 4">
    <name type="scientific">Fraxinus pennsylvanica</name>
    <dbReference type="NCBI Taxonomy" id="56036"/>
    <lineage>
        <taxon>Eukaryota</taxon>
        <taxon>Viridiplantae</taxon>
        <taxon>Streptophyta</taxon>
        <taxon>Embryophyta</taxon>
        <taxon>Tracheophyta</taxon>
        <taxon>Spermatophyta</taxon>
        <taxon>Magnoliopsida</taxon>
        <taxon>eudicotyledons</taxon>
        <taxon>Gunneridae</taxon>
        <taxon>Pentapetalae</taxon>
        <taxon>asterids</taxon>
        <taxon>lamiids</taxon>
        <taxon>Lamiales</taxon>
        <taxon>Oleaceae</taxon>
        <taxon>Oleeae</taxon>
        <taxon>Fraxinus</taxon>
    </lineage>
</organism>
<dbReference type="PANTHER" id="PTHR13018:SF98">
    <property type="entry name" value="TO DEHYDRATION PROTEIN, PUTATIVE, EXPRESSED-RELATED"/>
    <property type="match status" value="1"/>
</dbReference>
<dbReference type="EMBL" id="OU503058">
    <property type="protein sequence ID" value="CAI9786997.1"/>
    <property type="molecule type" value="Genomic_DNA"/>
</dbReference>
<dbReference type="GO" id="GO:0005886">
    <property type="term" value="C:plasma membrane"/>
    <property type="evidence" value="ECO:0007669"/>
    <property type="project" value="TreeGrafter"/>
</dbReference>
<evidence type="ECO:0000259" key="2">
    <source>
        <dbReference type="Pfam" id="PF13967"/>
    </source>
</evidence>
<gene>
    <name evidence="3" type="ORF">FPE_LOCUS34427</name>
</gene>
<evidence type="ECO:0000313" key="4">
    <source>
        <dbReference type="Proteomes" id="UP000834106"/>
    </source>
</evidence>
<dbReference type="InterPro" id="IPR045122">
    <property type="entry name" value="Csc1-like"/>
</dbReference>
<feature type="transmembrane region" description="Helical" evidence="1">
    <location>
        <begin position="172"/>
        <end position="194"/>
    </location>
</feature>
<evidence type="ECO:0000256" key="1">
    <source>
        <dbReference type="SAM" id="Phobius"/>
    </source>
</evidence>
<keyword evidence="4" id="KW-1185">Reference proteome</keyword>
<dbReference type="PANTHER" id="PTHR13018">
    <property type="entry name" value="PROBABLE MEMBRANE PROTEIN DUF221-RELATED"/>
    <property type="match status" value="1"/>
</dbReference>
<reference evidence="3" key="1">
    <citation type="submission" date="2023-05" db="EMBL/GenBank/DDBJ databases">
        <authorList>
            <person name="Huff M."/>
        </authorList>
    </citation>
    <scope>NUCLEOTIDE SEQUENCE</scope>
</reference>
<proteinExistence type="predicted"/>
<keyword evidence="1" id="KW-0472">Membrane</keyword>